<dbReference type="RefSeq" id="WP_323272576.1">
    <property type="nucleotide sequence ID" value="NZ_JAYGHT010000015.1"/>
</dbReference>
<protein>
    <submittedName>
        <fullName evidence="3">CopG family transcriptional regulator</fullName>
    </submittedName>
</protein>
<feature type="coiled-coil region" evidence="1">
    <location>
        <begin position="108"/>
        <end position="373"/>
    </location>
</feature>
<evidence type="ECO:0000313" key="4">
    <source>
        <dbReference type="Proteomes" id="UP001301728"/>
    </source>
</evidence>
<keyword evidence="1" id="KW-0175">Coiled coil</keyword>
<organism evidence="3 4">
    <name type="scientific">Limnoraphis robusta CCNP1315</name>
    <dbReference type="NCBI Taxonomy" id="3110306"/>
    <lineage>
        <taxon>Bacteria</taxon>
        <taxon>Bacillati</taxon>
        <taxon>Cyanobacteriota</taxon>
        <taxon>Cyanophyceae</taxon>
        <taxon>Oscillatoriophycideae</taxon>
        <taxon>Oscillatoriales</taxon>
        <taxon>Sirenicapillariaceae</taxon>
        <taxon>Limnoraphis</taxon>
    </lineage>
</organism>
<accession>A0ABU5TV21</accession>
<name>A0ABU5TV21_9CYAN</name>
<feature type="region of interest" description="Disordered" evidence="2">
    <location>
        <begin position="399"/>
        <end position="425"/>
    </location>
</feature>
<reference evidence="3 4" key="1">
    <citation type="submission" date="2023-12" db="EMBL/GenBank/DDBJ databases">
        <title>Baltic Sea Cyanobacteria.</title>
        <authorList>
            <person name="Delbaje E."/>
            <person name="Fewer D.P."/>
            <person name="Shishido T.K."/>
        </authorList>
    </citation>
    <scope>NUCLEOTIDE SEQUENCE [LARGE SCALE GENOMIC DNA]</scope>
    <source>
        <strain evidence="3 4">CCNP 1315</strain>
    </source>
</reference>
<keyword evidence="4" id="KW-1185">Reference proteome</keyword>
<feature type="coiled-coil region" evidence="1">
    <location>
        <begin position="434"/>
        <end position="468"/>
    </location>
</feature>
<proteinExistence type="predicted"/>
<gene>
    <name evidence="3" type="ORF">VB854_07285</name>
</gene>
<feature type="compositionally biased region" description="Low complexity" evidence="2">
    <location>
        <begin position="403"/>
        <end position="421"/>
    </location>
</feature>
<sequence>MSRKKKRGVPTLYSESKVKVGVSLTPTGAKRLGDIARELGLSRSEFVERIARGQFDVSGSGNETTITLETNTEAKTVNLAVSSDENSVAPQVESEVSHPSENQDTTAFVQLQERYQTLQRQSDKQANTINNLEQQLAKFSQLEAQLAETVPTEDYQQVQKQLEQQLETVQLLEAQLAKTVPTEDYQQLQKQLEQQLAKFSQLEAQLAKTVPTEDYQQLQKQLEQQLETVQLLETQLAEMVPTEDYQQLQKQLEQQLETVQLLETQLAEMVSTEDYQQLQKQLEQQLETVQLLETQLAEMVSTEDYQQVQKQLEQQLETVQLLETQLGEMVSTEDYQQLQKQLEQQLQQQEVTVSELRHQLEHQNVSMADLEHQLARIPELETQLANSIASVTKQLNSGVSLEHSPSPVQIHQQPQPISHQSNTNVGLTDSSESYGALKQKIEEQEKTINNLRQEMSDLRRLATIAESHLGRWRHNTFSH</sequence>
<evidence type="ECO:0000256" key="1">
    <source>
        <dbReference type="SAM" id="Coils"/>
    </source>
</evidence>
<dbReference type="Proteomes" id="UP001301728">
    <property type="component" value="Unassembled WGS sequence"/>
</dbReference>
<evidence type="ECO:0000313" key="3">
    <source>
        <dbReference type="EMBL" id="MEA5518752.1"/>
    </source>
</evidence>
<comment type="caution">
    <text evidence="3">The sequence shown here is derived from an EMBL/GenBank/DDBJ whole genome shotgun (WGS) entry which is preliminary data.</text>
</comment>
<evidence type="ECO:0000256" key="2">
    <source>
        <dbReference type="SAM" id="MobiDB-lite"/>
    </source>
</evidence>
<dbReference type="EMBL" id="JAYGHT010000015">
    <property type="protein sequence ID" value="MEA5518752.1"/>
    <property type="molecule type" value="Genomic_DNA"/>
</dbReference>